<name>Q07SE6_RHOP5</name>
<keyword evidence="1" id="KW-0175">Coiled coil</keyword>
<feature type="region of interest" description="Disordered" evidence="2">
    <location>
        <begin position="1"/>
        <end position="41"/>
    </location>
</feature>
<dbReference type="KEGG" id="rpe:RPE_1186"/>
<sequence>MPDAAPNMQAPTNPSAESRPGSAGPQQINAHHTKPHGKLNADDPHVMAAAAAAASIDELLAKEALANLKRVRAAAHEETAKFKARVPIPAARLVVRPPTSHAWMTPFISLAAIVGLSTSLCAGGLAYLFLQPVIGANTPDAELRNLRDTVAQLRRNVADLSNDVATTRTALTAANKAANDRLAHFTQDLERARRDQPRVAGRIDRATADGTQLARSATADTTDVTGTIQPPSPQPVARPEVIPGWRVRRAYDGIAVLEGGQYGVIEVVLGQDVPQLGRIQDIKYDNGRWQVLTTNGVINSGN</sequence>
<accession>Q07SE6</accession>
<dbReference type="EMBL" id="CP000463">
    <property type="protein sequence ID" value="ABJ05138.1"/>
    <property type="molecule type" value="Genomic_DNA"/>
</dbReference>
<gene>
    <name evidence="3" type="ordered locus">RPE_1186</name>
</gene>
<organism evidence="3">
    <name type="scientific">Rhodopseudomonas palustris (strain BisA53)</name>
    <dbReference type="NCBI Taxonomy" id="316055"/>
    <lineage>
        <taxon>Bacteria</taxon>
        <taxon>Pseudomonadati</taxon>
        <taxon>Pseudomonadota</taxon>
        <taxon>Alphaproteobacteria</taxon>
        <taxon>Hyphomicrobiales</taxon>
        <taxon>Nitrobacteraceae</taxon>
        <taxon>Rhodopseudomonas</taxon>
    </lineage>
</organism>
<evidence type="ECO:0000313" key="3">
    <source>
        <dbReference type="EMBL" id="ABJ05138.1"/>
    </source>
</evidence>
<evidence type="ECO:0000256" key="1">
    <source>
        <dbReference type="SAM" id="Coils"/>
    </source>
</evidence>
<dbReference type="eggNOG" id="COG4223">
    <property type="taxonomic scope" value="Bacteria"/>
</dbReference>
<reference evidence="3" key="1">
    <citation type="submission" date="2006-09" db="EMBL/GenBank/DDBJ databases">
        <title>Complete sequence of Rhodopseudomonas palustris BisA53.</title>
        <authorList>
            <consortium name="US DOE Joint Genome Institute"/>
            <person name="Copeland A."/>
            <person name="Lucas S."/>
            <person name="Lapidus A."/>
            <person name="Barry K."/>
            <person name="Detter J.C."/>
            <person name="Glavina del Rio T."/>
            <person name="Hammon N."/>
            <person name="Israni S."/>
            <person name="Dalin E."/>
            <person name="Tice H."/>
            <person name="Pitluck S."/>
            <person name="Chain P."/>
            <person name="Malfatti S."/>
            <person name="Shin M."/>
            <person name="Vergez L."/>
            <person name="Schmutz J."/>
            <person name="Larimer F."/>
            <person name="Land M."/>
            <person name="Hauser L."/>
            <person name="Pelletier D.A."/>
            <person name="Kyrpides N."/>
            <person name="Kim E."/>
            <person name="Harwood C.S."/>
            <person name="Oda Y."/>
            <person name="Richardson P."/>
        </authorList>
    </citation>
    <scope>NUCLEOTIDE SEQUENCE [LARGE SCALE GENOMIC DNA]</scope>
    <source>
        <strain evidence="3">BisA53</strain>
    </source>
</reference>
<dbReference type="HOGENOM" id="CLU_851718_0_0_5"/>
<feature type="coiled-coil region" evidence="1">
    <location>
        <begin position="143"/>
        <end position="195"/>
    </location>
</feature>
<evidence type="ECO:0000256" key="2">
    <source>
        <dbReference type="SAM" id="MobiDB-lite"/>
    </source>
</evidence>
<proteinExistence type="predicted"/>
<protein>
    <submittedName>
        <fullName evidence="3">Uncharacterized protein</fullName>
    </submittedName>
</protein>
<dbReference type="AlphaFoldDB" id="Q07SE6"/>